<keyword evidence="5" id="KW-1185">Reference proteome</keyword>
<dbReference type="RefSeq" id="XP_021881719.1">
    <property type="nucleotide sequence ID" value="XM_022024088.1"/>
</dbReference>
<dbReference type="AlphaFoldDB" id="A0A1Y2GQB8"/>
<feature type="domain" description="RING-type" evidence="3">
    <location>
        <begin position="543"/>
        <end position="578"/>
    </location>
</feature>
<dbReference type="GeneID" id="33565932"/>
<dbReference type="PROSITE" id="PS50089">
    <property type="entry name" value="ZF_RING_2"/>
    <property type="match status" value="1"/>
</dbReference>
<gene>
    <name evidence="4" type="ORF">BCR41DRAFT_353171</name>
</gene>
<dbReference type="EMBL" id="MCFF01000017">
    <property type="protein sequence ID" value="ORZ16784.1"/>
    <property type="molecule type" value="Genomic_DNA"/>
</dbReference>
<feature type="compositionally biased region" description="Acidic residues" evidence="2">
    <location>
        <begin position="416"/>
        <end position="426"/>
    </location>
</feature>
<reference evidence="4 5" key="1">
    <citation type="submission" date="2016-07" db="EMBL/GenBank/DDBJ databases">
        <title>Pervasive Adenine N6-methylation of Active Genes in Fungi.</title>
        <authorList>
            <consortium name="DOE Joint Genome Institute"/>
            <person name="Mondo S.J."/>
            <person name="Dannebaum R.O."/>
            <person name="Kuo R.C."/>
            <person name="Labutti K."/>
            <person name="Haridas S."/>
            <person name="Kuo A."/>
            <person name="Salamov A."/>
            <person name="Ahrendt S.R."/>
            <person name="Lipzen A."/>
            <person name="Sullivan W."/>
            <person name="Andreopoulos W.B."/>
            <person name="Clum A."/>
            <person name="Lindquist E."/>
            <person name="Daum C."/>
            <person name="Ramamoorthy G.K."/>
            <person name="Gryganskyi A."/>
            <person name="Culley D."/>
            <person name="Magnuson J.K."/>
            <person name="James T.Y."/>
            <person name="O'Malley M.A."/>
            <person name="Stajich J.E."/>
            <person name="Spatafora J.W."/>
            <person name="Visel A."/>
            <person name="Grigoriev I.V."/>
        </authorList>
    </citation>
    <scope>NUCLEOTIDE SEQUENCE [LARGE SCALE GENOMIC DNA]</scope>
    <source>
        <strain evidence="4 5">NRRL 3116</strain>
    </source>
</reference>
<feature type="compositionally biased region" description="Polar residues" evidence="2">
    <location>
        <begin position="9"/>
        <end position="19"/>
    </location>
</feature>
<comment type="caution">
    <text evidence="4">The sequence shown here is derived from an EMBL/GenBank/DDBJ whole genome shotgun (WGS) entry which is preliminary data.</text>
</comment>
<evidence type="ECO:0000256" key="2">
    <source>
        <dbReference type="SAM" id="MobiDB-lite"/>
    </source>
</evidence>
<feature type="region of interest" description="Disordered" evidence="2">
    <location>
        <begin position="65"/>
        <end position="112"/>
    </location>
</feature>
<dbReference type="InterPro" id="IPR013083">
    <property type="entry name" value="Znf_RING/FYVE/PHD"/>
</dbReference>
<feature type="region of interest" description="Disordered" evidence="2">
    <location>
        <begin position="384"/>
        <end position="435"/>
    </location>
</feature>
<accession>A0A1Y2GQB8</accession>
<dbReference type="InParanoid" id="A0A1Y2GQB8"/>
<protein>
    <recommendedName>
        <fullName evidence="3">RING-type domain-containing protein</fullName>
    </recommendedName>
</protein>
<proteinExistence type="predicted"/>
<evidence type="ECO:0000313" key="4">
    <source>
        <dbReference type="EMBL" id="ORZ16784.1"/>
    </source>
</evidence>
<keyword evidence="1" id="KW-0862">Zinc</keyword>
<evidence type="ECO:0000313" key="5">
    <source>
        <dbReference type="Proteomes" id="UP000193648"/>
    </source>
</evidence>
<dbReference type="Proteomes" id="UP000193648">
    <property type="component" value="Unassembled WGS sequence"/>
</dbReference>
<keyword evidence="1" id="KW-0863">Zinc-finger</keyword>
<feature type="region of interest" description="Disordered" evidence="2">
    <location>
        <begin position="1"/>
        <end position="22"/>
    </location>
</feature>
<feature type="compositionally biased region" description="Polar residues" evidence="2">
    <location>
        <begin position="94"/>
        <end position="105"/>
    </location>
</feature>
<evidence type="ECO:0000256" key="1">
    <source>
        <dbReference type="PROSITE-ProRule" id="PRU00175"/>
    </source>
</evidence>
<name>A0A1Y2GQB8_9FUNG</name>
<keyword evidence="1" id="KW-0479">Metal-binding</keyword>
<dbReference type="InterPro" id="IPR001841">
    <property type="entry name" value="Znf_RING"/>
</dbReference>
<feature type="compositionally biased region" description="Basic and acidic residues" evidence="2">
    <location>
        <begin position="384"/>
        <end position="403"/>
    </location>
</feature>
<organism evidence="4 5">
    <name type="scientific">Lobosporangium transversale</name>
    <dbReference type="NCBI Taxonomy" id="64571"/>
    <lineage>
        <taxon>Eukaryota</taxon>
        <taxon>Fungi</taxon>
        <taxon>Fungi incertae sedis</taxon>
        <taxon>Mucoromycota</taxon>
        <taxon>Mortierellomycotina</taxon>
        <taxon>Mortierellomycetes</taxon>
        <taxon>Mortierellales</taxon>
        <taxon>Mortierellaceae</taxon>
        <taxon>Lobosporangium</taxon>
    </lineage>
</organism>
<dbReference type="Gene3D" id="3.30.40.10">
    <property type="entry name" value="Zinc/RING finger domain, C3HC4 (zinc finger)"/>
    <property type="match status" value="1"/>
</dbReference>
<dbReference type="GO" id="GO:0008270">
    <property type="term" value="F:zinc ion binding"/>
    <property type="evidence" value="ECO:0007669"/>
    <property type="project" value="UniProtKB-KW"/>
</dbReference>
<feature type="compositionally biased region" description="Low complexity" evidence="2">
    <location>
        <begin position="69"/>
        <end position="93"/>
    </location>
</feature>
<dbReference type="OrthoDB" id="2422716at2759"/>
<sequence length="590" mass="66516">MNPHRTFMPSKTMTSTSGKANPPHCFCRKPSTVIYTELEGIVYECHYTNLNLWLERHVLVSSPAAQQDTTSNSSTTSTVQSSPVSAHSPASPANTASRNTYTRSLSAGEHDRSPVFKEVNEIIKDLAAHTNEELASSWEIFLQKRPTNRSTNGNYNNDNNNTNNTNTTIKNHNTSSTFDQLFIEWKLQNITLSLPPKHKHQKLVCGFHMHASIWEAFKDLAWDPTRDNRQHSLSSEKKALALLQRDRVCARKHHGLVFKHRDMHDQLIRMAEETKCDAHAQTIGRWTHWREKVCYRRSSPSGGAPACFCGRPMKCSLSHPGGHDSAISYFCAYRLEDGKRGCSRVLNAGKWLRWQPLDPIHTLASHHNAQPGDDIKKEVTVSIEADKESNSEDELDRPLHDNDSLNVGDPMKQESESEQESDDGGEGWDQPANHESFAPCTLKPLALPAGLIYDGTGCIERINAPRMKASLPIHTFDQSMALDALVKQLEDRSDSLVTGDTITLDELKQLELRLKRWQDSCGRLQDYSRGLHEDGLDNPTLTCRVCKEGILQRAVAPCFHLAMCDRCIRNHTHCVVCHTKIESTPRIYWG</sequence>
<evidence type="ECO:0000259" key="3">
    <source>
        <dbReference type="PROSITE" id="PS50089"/>
    </source>
</evidence>